<evidence type="ECO:0000313" key="1">
    <source>
        <dbReference type="EMBL" id="CAH2061806.1"/>
    </source>
</evidence>
<organism evidence="1 2">
    <name type="scientific">Iphiclides podalirius</name>
    <name type="common">scarce swallowtail</name>
    <dbReference type="NCBI Taxonomy" id="110791"/>
    <lineage>
        <taxon>Eukaryota</taxon>
        <taxon>Metazoa</taxon>
        <taxon>Ecdysozoa</taxon>
        <taxon>Arthropoda</taxon>
        <taxon>Hexapoda</taxon>
        <taxon>Insecta</taxon>
        <taxon>Pterygota</taxon>
        <taxon>Neoptera</taxon>
        <taxon>Endopterygota</taxon>
        <taxon>Lepidoptera</taxon>
        <taxon>Glossata</taxon>
        <taxon>Ditrysia</taxon>
        <taxon>Papilionoidea</taxon>
        <taxon>Papilionidae</taxon>
        <taxon>Papilioninae</taxon>
        <taxon>Iphiclides</taxon>
    </lineage>
</organism>
<accession>A0ABN8IU73</accession>
<feature type="non-terminal residue" evidence="1">
    <location>
        <position position="1"/>
    </location>
</feature>
<keyword evidence="2" id="KW-1185">Reference proteome</keyword>
<sequence>MADSYKRSRWVGEGRTEEGAEAWRHTRLAYKNPICEAVAPSTERDGYIALGLSHIEHFIRSSLRSSLKARSDDARAAAADTMVLDAVRTTSECMRFGREPQAIKAGGADARMRAIVSGSETIIRESTVRKRSRFD</sequence>
<reference evidence="1" key="1">
    <citation type="submission" date="2022-03" db="EMBL/GenBank/DDBJ databases">
        <authorList>
            <person name="Martin H S."/>
        </authorList>
    </citation>
    <scope>NUCLEOTIDE SEQUENCE</scope>
</reference>
<dbReference type="EMBL" id="OW152840">
    <property type="protein sequence ID" value="CAH2061806.1"/>
    <property type="molecule type" value="Genomic_DNA"/>
</dbReference>
<evidence type="ECO:0000313" key="2">
    <source>
        <dbReference type="Proteomes" id="UP000837857"/>
    </source>
</evidence>
<dbReference type="Proteomes" id="UP000837857">
    <property type="component" value="Chromosome 28"/>
</dbReference>
<proteinExistence type="predicted"/>
<name>A0ABN8IU73_9NEOP</name>
<gene>
    <name evidence="1" type="ORF">IPOD504_LOCUS11470</name>
</gene>
<protein>
    <submittedName>
        <fullName evidence="1">Uncharacterized protein</fullName>
    </submittedName>
</protein>